<dbReference type="GO" id="GO:0050464">
    <property type="term" value="F:nitrate reductase (NADPH) activity"/>
    <property type="evidence" value="ECO:0007669"/>
    <property type="project" value="UniProtKB-EC"/>
</dbReference>
<dbReference type="PROSITE" id="PS00191">
    <property type="entry name" value="CYTOCHROME_B5_1"/>
    <property type="match status" value="1"/>
</dbReference>
<evidence type="ECO:0000256" key="5">
    <source>
        <dbReference type="ARBA" id="ARBA00006253"/>
    </source>
</evidence>
<dbReference type="CDD" id="cd06183">
    <property type="entry name" value="cyt_b5_reduct_like"/>
    <property type="match status" value="1"/>
</dbReference>
<evidence type="ECO:0000256" key="7">
    <source>
        <dbReference type="ARBA" id="ARBA00012673"/>
    </source>
</evidence>
<dbReference type="InterPro" id="IPR001199">
    <property type="entry name" value="Cyt_B5-like_heme/steroid-bd"/>
</dbReference>
<evidence type="ECO:0000256" key="10">
    <source>
        <dbReference type="ARBA" id="ARBA00022617"/>
    </source>
</evidence>
<dbReference type="PROSITE" id="PS51384">
    <property type="entry name" value="FAD_FR"/>
    <property type="match status" value="1"/>
</dbReference>
<dbReference type="SUPFAM" id="SSF81296">
    <property type="entry name" value="E set domains"/>
    <property type="match status" value="1"/>
</dbReference>
<dbReference type="InterPro" id="IPR017938">
    <property type="entry name" value="Riboflavin_synthase-like_b-brl"/>
</dbReference>
<dbReference type="Gene3D" id="3.90.420.10">
    <property type="entry name" value="Oxidoreductase, molybdopterin-binding domain"/>
    <property type="match status" value="1"/>
</dbReference>
<comment type="function">
    <text evidence="4">Nitrate reductase is a key enzyme involved in the first step of nitrate assimilation in plants, fungi and bacteria.</text>
</comment>
<organism evidence="20 21">
    <name type="scientific">Jimgerdemannia flammicorona</name>
    <dbReference type="NCBI Taxonomy" id="994334"/>
    <lineage>
        <taxon>Eukaryota</taxon>
        <taxon>Fungi</taxon>
        <taxon>Fungi incertae sedis</taxon>
        <taxon>Mucoromycota</taxon>
        <taxon>Mucoromycotina</taxon>
        <taxon>Endogonomycetes</taxon>
        <taxon>Endogonales</taxon>
        <taxon>Endogonaceae</taxon>
        <taxon>Jimgerdemannia</taxon>
    </lineage>
</organism>
<evidence type="ECO:0000256" key="2">
    <source>
        <dbReference type="ARBA" id="ARBA00001971"/>
    </source>
</evidence>
<keyword evidence="16" id="KW-0534">Nitrate assimilation</keyword>
<dbReference type="GO" id="GO:0030151">
    <property type="term" value="F:molybdenum ion binding"/>
    <property type="evidence" value="ECO:0007669"/>
    <property type="project" value="InterPro"/>
</dbReference>
<comment type="caution">
    <text evidence="20">The sequence shown here is derived from an EMBL/GenBank/DDBJ whole genome shotgun (WGS) entry which is preliminary data.</text>
</comment>
<comment type="subunit">
    <text evidence="6">Homodimer.</text>
</comment>
<dbReference type="PRINTS" id="PR00371">
    <property type="entry name" value="FPNCR"/>
</dbReference>
<dbReference type="Pfam" id="PF00970">
    <property type="entry name" value="FAD_binding_6"/>
    <property type="match status" value="1"/>
</dbReference>
<keyword evidence="14" id="KW-0560">Oxidoreductase</keyword>
<dbReference type="InterPro" id="IPR001709">
    <property type="entry name" value="Flavoprot_Pyr_Nucl_cyt_Rdtase"/>
</dbReference>
<dbReference type="PANTHER" id="PTHR19372:SF7">
    <property type="entry name" value="SULFITE OXIDASE, MITOCHONDRIAL"/>
    <property type="match status" value="1"/>
</dbReference>
<keyword evidence="12" id="KW-0479">Metal-binding</keyword>
<dbReference type="EC" id="1.7.1.3" evidence="7"/>
<dbReference type="InterPro" id="IPR017927">
    <property type="entry name" value="FAD-bd_FR_type"/>
</dbReference>
<dbReference type="InterPro" id="IPR008335">
    <property type="entry name" value="Mopterin_OxRdtase_euk"/>
</dbReference>
<keyword evidence="13" id="KW-0274">FAD</keyword>
<protein>
    <recommendedName>
        <fullName evidence="8">Nitrate reductase [NADPH]</fullName>
        <ecNumber evidence="7">1.7.1.3</ecNumber>
    </recommendedName>
</protein>
<dbReference type="Gene3D" id="2.60.40.650">
    <property type="match status" value="1"/>
</dbReference>
<dbReference type="SUPFAM" id="SSF55856">
    <property type="entry name" value="Cytochrome b5-like heme/steroid binding domain"/>
    <property type="match status" value="1"/>
</dbReference>
<evidence type="ECO:0000256" key="16">
    <source>
        <dbReference type="ARBA" id="ARBA00023063"/>
    </source>
</evidence>
<evidence type="ECO:0000256" key="11">
    <source>
        <dbReference type="ARBA" id="ARBA00022630"/>
    </source>
</evidence>
<reference evidence="20 21" key="1">
    <citation type="journal article" date="2018" name="New Phytol.">
        <title>Phylogenomics of Endogonaceae and evolution of mycorrhizas within Mucoromycota.</title>
        <authorList>
            <person name="Chang Y."/>
            <person name="Desiro A."/>
            <person name="Na H."/>
            <person name="Sandor L."/>
            <person name="Lipzen A."/>
            <person name="Clum A."/>
            <person name="Barry K."/>
            <person name="Grigoriev I.V."/>
            <person name="Martin F.M."/>
            <person name="Stajich J.E."/>
            <person name="Smith M.E."/>
            <person name="Bonito G."/>
            <person name="Spatafora J.W."/>
        </authorList>
    </citation>
    <scope>NUCLEOTIDE SEQUENCE [LARGE SCALE GENOMIC DNA]</scope>
    <source>
        <strain evidence="20 21">AD002</strain>
    </source>
</reference>
<dbReference type="SMART" id="SM01117">
    <property type="entry name" value="Cyt-b5"/>
    <property type="match status" value="1"/>
</dbReference>
<comment type="cofactor">
    <cofactor evidence="1">
        <name>Mo-molybdopterin</name>
        <dbReference type="ChEBI" id="CHEBI:71302"/>
    </cofactor>
</comment>
<dbReference type="FunFam" id="3.10.120.10:FF:000007">
    <property type="entry name" value="Sulfite oxidase, mitochondrial"/>
    <property type="match status" value="1"/>
</dbReference>
<dbReference type="InterPro" id="IPR001433">
    <property type="entry name" value="OxRdtase_FAD/NAD-bd"/>
</dbReference>
<dbReference type="PANTHER" id="PTHR19372">
    <property type="entry name" value="SULFITE REDUCTASE"/>
    <property type="match status" value="1"/>
</dbReference>
<dbReference type="SUPFAM" id="SSF56524">
    <property type="entry name" value="Oxidoreductase molybdopterin-binding domain"/>
    <property type="match status" value="1"/>
</dbReference>
<name>A0A433Q854_9FUNG</name>
<accession>A0A433Q854</accession>
<dbReference type="PRINTS" id="PR00363">
    <property type="entry name" value="CYTOCHROMEB5"/>
</dbReference>
<comment type="similarity">
    <text evidence="5">Belongs to the nitrate reductase family.</text>
</comment>
<dbReference type="PRINTS" id="PR00407">
    <property type="entry name" value="EUMOPTERIN"/>
</dbReference>
<dbReference type="FunFam" id="2.40.30.10:FF:000021">
    <property type="entry name" value="NADH-cytochrome b5 reductase"/>
    <property type="match status" value="1"/>
</dbReference>
<dbReference type="Pfam" id="PF03404">
    <property type="entry name" value="Mo-co_dimer"/>
    <property type="match status" value="1"/>
</dbReference>
<dbReference type="InterPro" id="IPR036374">
    <property type="entry name" value="OxRdtase_Mopterin-bd_sf"/>
</dbReference>
<dbReference type="InterPro" id="IPR014756">
    <property type="entry name" value="Ig_E-set"/>
</dbReference>
<proteinExistence type="inferred from homology"/>
<dbReference type="GO" id="GO:0042128">
    <property type="term" value="P:nitrate assimilation"/>
    <property type="evidence" value="ECO:0007669"/>
    <property type="project" value="UniProtKB-KW"/>
</dbReference>
<dbReference type="InterPro" id="IPR036400">
    <property type="entry name" value="Cyt_B5-like_heme/steroid_sf"/>
</dbReference>
<dbReference type="SUPFAM" id="SSF63380">
    <property type="entry name" value="Riboflavin synthase domain-like"/>
    <property type="match status" value="1"/>
</dbReference>
<dbReference type="AlphaFoldDB" id="A0A433Q854"/>
<evidence type="ECO:0000256" key="17">
    <source>
        <dbReference type="ARBA" id="ARBA00049155"/>
    </source>
</evidence>
<dbReference type="InterPro" id="IPR018506">
    <property type="entry name" value="Cyt_B5_heme-BS"/>
</dbReference>
<keyword evidence="15" id="KW-0408">Iron</keyword>
<evidence type="ECO:0000256" key="3">
    <source>
        <dbReference type="ARBA" id="ARBA00001974"/>
    </source>
</evidence>
<gene>
    <name evidence="20" type="ORF">BC938DRAFT_471430</name>
</gene>
<evidence type="ECO:0000313" key="21">
    <source>
        <dbReference type="Proteomes" id="UP000274822"/>
    </source>
</evidence>
<dbReference type="Pfam" id="PF00175">
    <property type="entry name" value="NAD_binding_1"/>
    <property type="match status" value="1"/>
</dbReference>
<feature type="domain" description="FAD-binding FR-type" evidence="19">
    <location>
        <begin position="659"/>
        <end position="774"/>
    </location>
</feature>
<dbReference type="PRINTS" id="PR00406">
    <property type="entry name" value="CYTB5RDTASE"/>
</dbReference>
<evidence type="ECO:0000256" key="6">
    <source>
        <dbReference type="ARBA" id="ARBA00011738"/>
    </source>
</evidence>
<comment type="cofactor">
    <cofactor evidence="2">
        <name>heme</name>
        <dbReference type="ChEBI" id="CHEBI:30413"/>
    </cofactor>
</comment>
<dbReference type="PROSITE" id="PS50255">
    <property type="entry name" value="CYTOCHROME_B5_2"/>
    <property type="match status" value="1"/>
</dbReference>
<evidence type="ECO:0000256" key="12">
    <source>
        <dbReference type="ARBA" id="ARBA00022723"/>
    </source>
</evidence>
<dbReference type="InterPro" id="IPR005066">
    <property type="entry name" value="MoCF_OxRdtse_dimer"/>
</dbReference>
<dbReference type="GO" id="GO:0006790">
    <property type="term" value="P:sulfur compound metabolic process"/>
    <property type="evidence" value="ECO:0007669"/>
    <property type="project" value="TreeGrafter"/>
</dbReference>
<dbReference type="GO" id="GO:0043546">
    <property type="term" value="F:molybdopterin cofactor binding"/>
    <property type="evidence" value="ECO:0007669"/>
    <property type="project" value="InterPro"/>
</dbReference>
<dbReference type="SUPFAM" id="SSF52343">
    <property type="entry name" value="Ferredoxin reductase-like, C-terminal NADP-linked domain"/>
    <property type="match status" value="1"/>
</dbReference>
<dbReference type="InterPro" id="IPR008333">
    <property type="entry name" value="Cbr1-like_FAD-bd_dom"/>
</dbReference>
<dbReference type="InterPro" id="IPR000572">
    <property type="entry name" value="OxRdtase_Mopterin-bd_dom"/>
</dbReference>
<dbReference type="InterPro" id="IPR039261">
    <property type="entry name" value="FNR_nucleotide-bd"/>
</dbReference>
<dbReference type="Proteomes" id="UP000274822">
    <property type="component" value="Unassembled WGS sequence"/>
</dbReference>
<evidence type="ECO:0000256" key="13">
    <source>
        <dbReference type="ARBA" id="ARBA00022827"/>
    </source>
</evidence>
<sequence>MAPPHHMDIPQSPELIAKQGDIEGGPALQSIDARDVNTPDNWIPRNPDLIRLTGKHPFNCEPPLPTLMENGFITPSDLHYVRYVRHVLTKLLRNKGKSSHTFIIHDRNHGAVPQLSWDAHRVQISGLVQNSVDITMEQLISLPSVTMPVTLVCAGNRRKEQNMIKQTIGFSWCVVFFLKKWLDFATSTAFPLMHNYVDTCRGPSGVSTSIWTGVRLSVLLKLVAGGVLKQAKYVCFEGMEMCGRYDNEIRNINKYRCADKLPTGHYGTSIDIERAMNDINDVIVAYKMNGQLLTPDHGYPVRIIIPGVIGGRMVKWLAQIIVSEKESSNHYHYHDNRVLPSHVDAETAKKDGWWYKPEYIINELNINSTISSPSHDEVIPLSSPASLTANYTMKGYAYCGGGKKVTRVEISLDGGATWILTDLQHPEEHPQYSVQGDEYHRVRHWCWCFWSYTLPTHRIIQCKELMVRAWDQSHNTQPERLTWNVMGMMNNCVFRVKVQLFSPANGLALKFEHPTQPANAPGGWMVKSEEATVKTVEAPKFISGAKSMKSFTIEDVAKHDKEDDCWIIVDGRVYDCTKFLEDHPGGADSILINAGIDCTEEFNAIHSTKAQGMLTEYLIGSILQVTGLPTPTQTPPHTPTPTHSSLSKQLETPAFLHPKLWKAVTLVKKQSLSHDTRLFRFALDTPDQHFGLPVGKHIFLRANLPLLANKTTIRAYTPSSPPATKGHFDLVVKIYFAGVKPQFPEGGAFSQYLERLRVGDTVEVKGPLGSFVYEGAGRYSGNSGKRKGTVREIGMICGGTGITPLWQVVQEIFKEDGEGDDTRVSLLVGNRTEDDILLRKELDDIVAKFGADRIQVWNVLSQKAPKGWQYGVGYINEYVIAEKLFPFKPSAADSERIVLICGPPPMVTNSCIPALKKLYGSEFADTRVFVF</sequence>
<evidence type="ECO:0000256" key="9">
    <source>
        <dbReference type="ARBA" id="ARBA00022505"/>
    </source>
</evidence>
<dbReference type="PROSITE" id="PS00559">
    <property type="entry name" value="MOLYBDOPTERIN_EUK"/>
    <property type="match status" value="1"/>
</dbReference>
<comment type="cofactor">
    <cofactor evidence="3">
        <name>FAD</name>
        <dbReference type="ChEBI" id="CHEBI:57692"/>
    </cofactor>
</comment>
<dbReference type="Gene3D" id="3.40.50.80">
    <property type="entry name" value="Nucleotide-binding domain of ferredoxin-NADP reductase (FNR) module"/>
    <property type="match status" value="1"/>
</dbReference>
<evidence type="ECO:0000313" key="20">
    <source>
        <dbReference type="EMBL" id="RUS25945.1"/>
    </source>
</evidence>
<dbReference type="Gene3D" id="3.10.120.10">
    <property type="entry name" value="Cytochrome b5-like heme/steroid binding domain"/>
    <property type="match status" value="1"/>
</dbReference>
<evidence type="ECO:0000256" key="15">
    <source>
        <dbReference type="ARBA" id="ARBA00023004"/>
    </source>
</evidence>
<evidence type="ECO:0000256" key="4">
    <source>
        <dbReference type="ARBA" id="ARBA00003838"/>
    </source>
</evidence>
<dbReference type="Gene3D" id="2.40.30.10">
    <property type="entry name" value="Translation factors"/>
    <property type="match status" value="1"/>
</dbReference>
<dbReference type="InterPro" id="IPR022407">
    <property type="entry name" value="OxRdtase_Mopterin_BS"/>
</dbReference>
<keyword evidence="11" id="KW-0285">Flavoprotein</keyword>
<dbReference type="GO" id="GO:0008482">
    <property type="term" value="F:sulfite oxidase activity"/>
    <property type="evidence" value="ECO:0007669"/>
    <property type="project" value="TreeGrafter"/>
</dbReference>
<evidence type="ECO:0000259" key="19">
    <source>
        <dbReference type="PROSITE" id="PS51384"/>
    </source>
</evidence>
<dbReference type="Pfam" id="PF00174">
    <property type="entry name" value="Oxidored_molyb"/>
    <property type="match status" value="2"/>
</dbReference>
<dbReference type="GO" id="GO:0020037">
    <property type="term" value="F:heme binding"/>
    <property type="evidence" value="ECO:0007669"/>
    <property type="project" value="InterPro"/>
</dbReference>
<keyword evidence="9" id="KW-0500">Molybdenum</keyword>
<evidence type="ECO:0000256" key="1">
    <source>
        <dbReference type="ARBA" id="ARBA00001924"/>
    </source>
</evidence>
<dbReference type="Pfam" id="PF00173">
    <property type="entry name" value="Cyt-b5"/>
    <property type="match status" value="1"/>
</dbReference>
<feature type="domain" description="Cytochrome b5 heme-binding" evidence="18">
    <location>
        <begin position="548"/>
        <end position="623"/>
    </location>
</feature>
<comment type="catalytic activity">
    <reaction evidence="17">
        <text>nitrite + NADP(+) + H2O = nitrate + NADPH + H(+)</text>
        <dbReference type="Rhea" id="RHEA:19061"/>
        <dbReference type="ChEBI" id="CHEBI:15377"/>
        <dbReference type="ChEBI" id="CHEBI:15378"/>
        <dbReference type="ChEBI" id="CHEBI:16301"/>
        <dbReference type="ChEBI" id="CHEBI:17632"/>
        <dbReference type="ChEBI" id="CHEBI:57783"/>
        <dbReference type="ChEBI" id="CHEBI:58349"/>
        <dbReference type="EC" id="1.7.1.3"/>
    </reaction>
</comment>
<evidence type="ECO:0000259" key="18">
    <source>
        <dbReference type="PROSITE" id="PS50255"/>
    </source>
</evidence>
<dbReference type="EMBL" id="RBNJ01011596">
    <property type="protein sequence ID" value="RUS25945.1"/>
    <property type="molecule type" value="Genomic_DNA"/>
</dbReference>
<evidence type="ECO:0000256" key="8">
    <source>
        <dbReference type="ARBA" id="ARBA00015499"/>
    </source>
</evidence>
<evidence type="ECO:0000256" key="14">
    <source>
        <dbReference type="ARBA" id="ARBA00023002"/>
    </source>
</evidence>
<keyword evidence="21" id="KW-1185">Reference proteome</keyword>
<keyword evidence="10" id="KW-0349">Heme</keyword>